<dbReference type="EMBL" id="JAIWYP010000011">
    <property type="protein sequence ID" value="KAH3735031.1"/>
    <property type="molecule type" value="Genomic_DNA"/>
</dbReference>
<protein>
    <submittedName>
        <fullName evidence="1">Uncharacterized protein</fullName>
    </submittedName>
</protein>
<keyword evidence="2" id="KW-1185">Reference proteome</keyword>
<evidence type="ECO:0000313" key="1">
    <source>
        <dbReference type="EMBL" id="KAH3735031.1"/>
    </source>
</evidence>
<reference evidence="1" key="1">
    <citation type="journal article" date="2019" name="bioRxiv">
        <title>The Genome of the Zebra Mussel, Dreissena polymorpha: A Resource for Invasive Species Research.</title>
        <authorList>
            <person name="McCartney M.A."/>
            <person name="Auch B."/>
            <person name="Kono T."/>
            <person name="Mallez S."/>
            <person name="Zhang Y."/>
            <person name="Obille A."/>
            <person name="Becker A."/>
            <person name="Abrahante J.E."/>
            <person name="Garbe J."/>
            <person name="Badalamenti J.P."/>
            <person name="Herman A."/>
            <person name="Mangelson H."/>
            <person name="Liachko I."/>
            <person name="Sullivan S."/>
            <person name="Sone E.D."/>
            <person name="Koren S."/>
            <person name="Silverstein K.A.T."/>
            <person name="Beckman K.B."/>
            <person name="Gohl D.M."/>
        </authorList>
    </citation>
    <scope>NUCLEOTIDE SEQUENCE</scope>
    <source>
        <strain evidence="1">Duluth1</strain>
        <tissue evidence="1">Whole animal</tissue>
    </source>
</reference>
<organism evidence="1 2">
    <name type="scientific">Dreissena polymorpha</name>
    <name type="common">Zebra mussel</name>
    <name type="synonym">Mytilus polymorpha</name>
    <dbReference type="NCBI Taxonomy" id="45954"/>
    <lineage>
        <taxon>Eukaryota</taxon>
        <taxon>Metazoa</taxon>
        <taxon>Spiralia</taxon>
        <taxon>Lophotrochozoa</taxon>
        <taxon>Mollusca</taxon>
        <taxon>Bivalvia</taxon>
        <taxon>Autobranchia</taxon>
        <taxon>Heteroconchia</taxon>
        <taxon>Euheterodonta</taxon>
        <taxon>Imparidentia</taxon>
        <taxon>Neoheterodontei</taxon>
        <taxon>Myida</taxon>
        <taxon>Dreissenoidea</taxon>
        <taxon>Dreissenidae</taxon>
        <taxon>Dreissena</taxon>
    </lineage>
</organism>
<name>A0A9D4CWX3_DREPO</name>
<proteinExistence type="predicted"/>
<evidence type="ECO:0000313" key="2">
    <source>
        <dbReference type="Proteomes" id="UP000828390"/>
    </source>
</evidence>
<dbReference type="AlphaFoldDB" id="A0A9D4CWX3"/>
<gene>
    <name evidence="1" type="ORF">DPMN_041491</name>
</gene>
<comment type="caution">
    <text evidence="1">The sequence shown here is derived from an EMBL/GenBank/DDBJ whole genome shotgun (WGS) entry which is preliminary data.</text>
</comment>
<sequence>MKEILQDHHTSITISDIPIFNFRFAGISDEPQDRTCILYEMAGEYAMEVSTEKSKIMVNSTRKVK</sequence>
<accession>A0A9D4CWX3</accession>
<reference evidence="1" key="2">
    <citation type="submission" date="2020-11" db="EMBL/GenBank/DDBJ databases">
        <authorList>
            <person name="McCartney M.A."/>
            <person name="Auch B."/>
            <person name="Kono T."/>
            <person name="Mallez S."/>
            <person name="Becker A."/>
            <person name="Gohl D.M."/>
            <person name="Silverstein K.A.T."/>
            <person name="Koren S."/>
            <person name="Bechman K.B."/>
            <person name="Herman A."/>
            <person name="Abrahante J.E."/>
            <person name="Garbe J."/>
        </authorList>
    </citation>
    <scope>NUCLEOTIDE SEQUENCE</scope>
    <source>
        <strain evidence="1">Duluth1</strain>
        <tissue evidence="1">Whole animal</tissue>
    </source>
</reference>
<dbReference type="Proteomes" id="UP000828390">
    <property type="component" value="Unassembled WGS sequence"/>
</dbReference>